<evidence type="ECO:0000313" key="11">
    <source>
        <dbReference type="Proteomes" id="UP000029120"/>
    </source>
</evidence>
<evidence type="ECO:0000256" key="5">
    <source>
        <dbReference type="ARBA" id="ARBA00022801"/>
    </source>
</evidence>
<keyword evidence="6 8" id="KW-0326">Glycosidase</keyword>
<dbReference type="OrthoDB" id="187139at2759"/>
<evidence type="ECO:0000256" key="6">
    <source>
        <dbReference type="ARBA" id="ARBA00023295"/>
    </source>
</evidence>
<dbReference type="GO" id="GO:0071555">
    <property type="term" value="P:cell wall organization"/>
    <property type="evidence" value="ECO:0007669"/>
    <property type="project" value="UniProtKB-KW"/>
</dbReference>
<dbReference type="OMA" id="TSIDGEM"/>
<name>A0A087HJW5_ARAAL</name>
<keyword evidence="7" id="KW-0961">Cell wall biogenesis/degradation</keyword>
<keyword evidence="9" id="KW-0732">Signal</keyword>
<evidence type="ECO:0000256" key="1">
    <source>
        <dbReference type="ARBA" id="ARBA00004191"/>
    </source>
</evidence>
<dbReference type="InterPro" id="IPR012334">
    <property type="entry name" value="Pectin_lyas_fold"/>
</dbReference>
<dbReference type="InterPro" id="IPR000743">
    <property type="entry name" value="Glyco_hydro_28"/>
</dbReference>
<reference evidence="11" key="1">
    <citation type="journal article" date="2015" name="Nat. Plants">
        <title>Genome expansion of Arabis alpina linked with retrotransposition and reduced symmetric DNA methylation.</title>
        <authorList>
            <person name="Willing E.M."/>
            <person name="Rawat V."/>
            <person name="Mandakova T."/>
            <person name="Maumus F."/>
            <person name="James G.V."/>
            <person name="Nordstroem K.J."/>
            <person name="Becker C."/>
            <person name="Warthmann N."/>
            <person name="Chica C."/>
            <person name="Szarzynska B."/>
            <person name="Zytnicki M."/>
            <person name="Albani M.C."/>
            <person name="Kiefer C."/>
            <person name="Bergonzi S."/>
            <person name="Castaings L."/>
            <person name="Mateos J.L."/>
            <person name="Berns M.C."/>
            <person name="Bujdoso N."/>
            <person name="Piofczyk T."/>
            <person name="de Lorenzo L."/>
            <person name="Barrero-Sicilia C."/>
            <person name="Mateos I."/>
            <person name="Piednoel M."/>
            <person name="Hagmann J."/>
            <person name="Chen-Min-Tao R."/>
            <person name="Iglesias-Fernandez R."/>
            <person name="Schuster S.C."/>
            <person name="Alonso-Blanco C."/>
            <person name="Roudier F."/>
            <person name="Carbonero P."/>
            <person name="Paz-Ares J."/>
            <person name="Davis S.J."/>
            <person name="Pecinka A."/>
            <person name="Quesneville H."/>
            <person name="Colot V."/>
            <person name="Lysak M.A."/>
            <person name="Weigel D."/>
            <person name="Coupland G."/>
            <person name="Schneeberger K."/>
        </authorList>
    </citation>
    <scope>NUCLEOTIDE SEQUENCE [LARGE SCALE GENOMIC DNA]</scope>
    <source>
        <strain evidence="11">cv. Pajares</strain>
    </source>
</reference>
<evidence type="ECO:0008006" key="12">
    <source>
        <dbReference type="Google" id="ProtNLM"/>
    </source>
</evidence>
<dbReference type="eggNOG" id="ENOG502QS0U">
    <property type="taxonomic scope" value="Eukaryota"/>
</dbReference>
<comment type="similarity">
    <text evidence="2 8">Belongs to the glycosyl hydrolase 28 family.</text>
</comment>
<keyword evidence="4" id="KW-0964">Secreted</keyword>
<feature type="chain" id="PRO_5001823310" description="Polygalacturonase" evidence="9">
    <location>
        <begin position="21"/>
        <end position="311"/>
    </location>
</feature>
<organism evidence="10 11">
    <name type="scientific">Arabis alpina</name>
    <name type="common">Alpine rock-cress</name>
    <dbReference type="NCBI Taxonomy" id="50452"/>
    <lineage>
        <taxon>Eukaryota</taxon>
        <taxon>Viridiplantae</taxon>
        <taxon>Streptophyta</taxon>
        <taxon>Embryophyta</taxon>
        <taxon>Tracheophyta</taxon>
        <taxon>Spermatophyta</taxon>
        <taxon>Magnoliopsida</taxon>
        <taxon>eudicotyledons</taxon>
        <taxon>Gunneridae</taxon>
        <taxon>Pentapetalae</taxon>
        <taxon>rosids</taxon>
        <taxon>malvids</taxon>
        <taxon>Brassicales</taxon>
        <taxon>Brassicaceae</taxon>
        <taxon>Arabideae</taxon>
        <taxon>Arabis</taxon>
    </lineage>
</organism>
<dbReference type="InterPro" id="IPR006626">
    <property type="entry name" value="PbH1"/>
</dbReference>
<dbReference type="Proteomes" id="UP000029120">
    <property type="component" value="Chromosome 2"/>
</dbReference>
<evidence type="ECO:0000256" key="2">
    <source>
        <dbReference type="ARBA" id="ARBA00008834"/>
    </source>
</evidence>
<dbReference type="InterPro" id="IPR011050">
    <property type="entry name" value="Pectin_lyase_fold/virulence"/>
</dbReference>
<evidence type="ECO:0000256" key="4">
    <source>
        <dbReference type="ARBA" id="ARBA00022525"/>
    </source>
</evidence>
<protein>
    <recommendedName>
        <fullName evidence="12">Polygalacturonase</fullName>
    </recommendedName>
</protein>
<keyword evidence="5 8" id="KW-0378">Hydrolase</keyword>
<gene>
    <name evidence="10" type="ordered locus">AALP_Aa2g253400</name>
</gene>
<evidence type="ECO:0000256" key="7">
    <source>
        <dbReference type="ARBA" id="ARBA00023316"/>
    </source>
</evidence>
<dbReference type="SUPFAM" id="SSF51126">
    <property type="entry name" value="Pectin lyase-like"/>
    <property type="match status" value="1"/>
</dbReference>
<evidence type="ECO:0000313" key="10">
    <source>
        <dbReference type="EMBL" id="KFK42417.1"/>
    </source>
</evidence>
<comment type="subcellular location">
    <subcellularLocation>
        <location evidence="1">Secreted</location>
        <location evidence="1">Cell wall</location>
    </subcellularLocation>
</comment>
<dbReference type="GO" id="GO:0005975">
    <property type="term" value="P:carbohydrate metabolic process"/>
    <property type="evidence" value="ECO:0007669"/>
    <property type="project" value="InterPro"/>
</dbReference>
<dbReference type="PANTHER" id="PTHR31375">
    <property type="match status" value="1"/>
</dbReference>
<dbReference type="Gramene" id="KFK42417">
    <property type="protein sequence ID" value="KFK42417"/>
    <property type="gene ID" value="AALP_AA2G253400"/>
</dbReference>
<dbReference type="Gene3D" id="2.160.20.10">
    <property type="entry name" value="Single-stranded right-handed beta-helix, Pectin lyase-like"/>
    <property type="match status" value="2"/>
</dbReference>
<sequence>MDHLLSILIAILGLLGLCYGESVMEYGAVGDGITDDTSIDGEMIAESDPKKWQKPENVWFIPWLIFSQVEGLVIAGRGLLDGQGKELQQACTNGSQNVTIKDLKITSPEASPNTDGVHITSSSAISITHSDIATGDDCVSIGDEVKNVNVTFLKCGPGHGVSVGSLGKGGSEVAVENIRVWHVNFTRTTNGARIKTWPGATGHARGIEFFDIRFDSVRNPIIIEQFYGCKTHCPNTTKGVHIDNVRYMNMSGTSTTKVAINFKCSGESVPCSNIFMKDIDISPANGIDSVSSNCTFAQGSVQGIIRPSSCL</sequence>
<dbReference type="Pfam" id="PF00295">
    <property type="entry name" value="Glyco_hydro_28"/>
    <property type="match status" value="1"/>
</dbReference>
<dbReference type="GO" id="GO:0004650">
    <property type="term" value="F:polygalacturonase activity"/>
    <property type="evidence" value="ECO:0007669"/>
    <property type="project" value="InterPro"/>
</dbReference>
<keyword evidence="3" id="KW-0134">Cell wall</keyword>
<dbReference type="SMART" id="SM00710">
    <property type="entry name" value="PbH1"/>
    <property type="match status" value="4"/>
</dbReference>
<accession>A0A087HJW5</accession>
<dbReference type="AlphaFoldDB" id="A0A087HJW5"/>
<feature type="signal peptide" evidence="9">
    <location>
        <begin position="1"/>
        <end position="20"/>
    </location>
</feature>
<evidence type="ECO:0000256" key="9">
    <source>
        <dbReference type="SAM" id="SignalP"/>
    </source>
</evidence>
<evidence type="ECO:0000256" key="3">
    <source>
        <dbReference type="ARBA" id="ARBA00022512"/>
    </source>
</evidence>
<dbReference type="EMBL" id="CM002870">
    <property type="protein sequence ID" value="KFK42417.1"/>
    <property type="molecule type" value="Genomic_DNA"/>
</dbReference>
<keyword evidence="11" id="KW-1185">Reference proteome</keyword>
<proteinExistence type="inferred from homology"/>
<evidence type="ECO:0000256" key="8">
    <source>
        <dbReference type="RuleBase" id="RU361169"/>
    </source>
</evidence>